<accession>A0A1E3B7X0</accession>
<keyword evidence="12" id="KW-1185">Reference proteome</keyword>
<dbReference type="Pfam" id="PF12296">
    <property type="entry name" value="HsbA"/>
    <property type="match status" value="1"/>
</dbReference>
<evidence type="ECO:0000256" key="4">
    <source>
        <dbReference type="ARBA" id="ARBA00022729"/>
    </source>
</evidence>
<feature type="compositionally biased region" description="Low complexity" evidence="9">
    <location>
        <begin position="196"/>
        <end position="215"/>
    </location>
</feature>
<dbReference type="Gene3D" id="6.10.140.790">
    <property type="match status" value="1"/>
</dbReference>
<dbReference type="GO" id="GO:0009277">
    <property type="term" value="C:fungal-type cell wall"/>
    <property type="evidence" value="ECO:0007669"/>
    <property type="project" value="UniProtKB-ARBA"/>
</dbReference>
<evidence type="ECO:0000256" key="9">
    <source>
        <dbReference type="SAM" id="MobiDB-lite"/>
    </source>
</evidence>
<feature type="region of interest" description="Disordered" evidence="9">
    <location>
        <begin position="192"/>
        <end position="215"/>
    </location>
</feature>
<evidence type="ECO:0000256" key="7">
    <source>
        <dbReference type="ARBA" id="ARBA00060953"/>
    </source>
</evidence>
<keyword evidence="4 10" id="KW-0732">Signal</keyword>
<evidence type="ECO:0000256" key="3">
    <source>
        <dbReference type="ARBA" id="ARBA00022525"/>
    </source>
</evidence>
<dbReference type="PANTHER" id="PTHR38123">
    <property type="entry name" value="CELL WALL SERINE-THREONINE-RICH GALACTOMANNOPROTEIN MP1 (AFU_ORTHOLOGUE AFUA_4G03240)"/>
    <property type="match status" value="1"/>
</dbReference>
<name>A0A1E3B7X0_ASPCR</name>
<organism evidence="11 12">
    <name type="scientific">Aspergillus cristatus</name>
    <name type="common">Chinese Fuzhuan brick tea-fermentation fungus</name>
    <name type="synonym">Eurotium cristatum</name>
    <dbReference type="NCBI Taxonomy" id="573508"/>
    <lineage>
        <taxon>Eukaryota</taxon>
        <taxon>Fungi</taxon>
        <taxon>Dikarya</taxon>
        <taxon>Ascomycota</taxon>
        <taxon>Pezizomycotina</taxon>
        <taxon>Eurotiomycetes</taxon>
        <taxon>Eurotiomycetidae</taxon>
        <taxon>Eurotiales</taxon>
        <taxon>Aspergillaceae</taxon>
        <taxon>Aspergillus</taxon>
        <taxon>Aspergillus subgen. Aspergillus</taxon>
    </lineage>
</organism>
<dbReference type="InterPro" id="IPR021054">
    <property type="entry name" value="Cell_wall_mannoprotein_1"/>
</dbReference>
<proteinExistence type="inferred from homology"/>
<dbReference type="EMBL" id="JXNT01000009">
    <property type="protein sequence ID" value="ODM17075.1"/>
    <property type="molecule type" value="Genomic_DNA"/>
</dbReference>
<feature type="signal peptide" evidence="10">
    <location>
        <begin position="1"/>
        <end position="19"/>
    </location>
</feature>
<evidence type="ECO:0000256" key="1">
    <source>
        <dbReference type="ARBA" id="ARBA00004191"/>
    </source>
</evidence>
<comment type="similarity">
    <text evidence="7">Belongs to the cell wall mannoprotein 1 family.</text>
</comment>
<keyword evidence="3" id="KW-0964">Secreted</keyword>
<gene>
    <name evidence="11" type="ORF">SI65_07474</name>
</gene>
<evidence type="ECO:0000256" key="8">
    <source>
        <dbReference type="ARBA" id="ARBA00071527"/>
    </source>
</evidence>
<comment type="subcellular location">
    <subcellularLocation>
        <location evidence="1">Secreted</location>
        <location evidence="1">Cell wall</location>
    </subcellularLocation>
</comment>
<dbReference type="PANTHER" id="PTHR38123:SF6">
    <property type="entry name" value="CELL WALL SERINE-THREONINE-RICH GALACTOMANNOPROTEIN MP1 (AFU_ORTHOLOGUE AFUA_4G03240)"/>
    <property type="match status" value="1"/>
</dbReference>
<dbReference type="OrthoDB" id="2422134at2759"/>
<evidence type="ECO:0000313" key="12">
    <source>
        <dbReference type="Proteomes" id="UP000094569"/>
    </source>
</evidence>
<evidence type="ECO:0000256" key="6">
    <source>
        <dbReference type="ARBA" id="ARBA00056563"/>
    </source>
</evidence>
<comment type="caution">
    <text evidence="11">The sequence shown here is derived from an EMBL/GenBank/DDBJ whole genome shotgun (WGS) entry which is preliminary data.</text>
</comment>
<protein>
    <recommendedName>
        <fullName evidence="8">Cell wall mannoprotein 1</fullName>
    </recommendedName>
</protein>
<sequence length="274" mass="27746">MKFSLSLLTTLVLSANVLATPTVEARSPTRVERDLASITGVLSGISDKVGTLHTAINNYNGGDTQPVESASDSLVDAINAGTTKVNGGDELNSMDALGLQQPVSDLKDKIQSTISDLNGKKQQIVAAGKGSLTYNDLQKQKTAALKLSDAIVSKVPDNLHDIAHSLASGISDAIQKGVEDFQDVAKSNTANKVAKAPVSTAPTPAETSSSTAAVSSQAAKPTSSSLFKVPATSSASSSVAASSSSAPQFTGAASVNRMSGPAGALAIAAMVMAF</sequence>
<dbReference type="STRING" id="573508.A0A1E3B7X0"/>
<feature type="chain" id="PRO_5009123477" description="Cell wall mannoprotein 1" evidence="10">
    <location>
        <begin position="20"/>
        <end position="274"/>
    </location>
</feature>
<dbReference type="GO" id="GO:0005576">
    <property type="term" value="C:extracellular region"/>
    <property type="evidence" value="ECO:0007669"/>
    <property type="project" value="TreeGrafter"/>
</dbReference>
<reference evidence="11 12" key="1">
    <citation type="journal article" date="2016" name="BMC Genomics">
        <title>Comparative genomic and transcriptomic analyses of the Fuzhuan brick tea-fermentation fungus Aspergillus cristatus.</title>
        <authorList>
            <person name="Ge Y."/>
            <person name="Wang Y."/>
            <person name="Liu Y."/>
            <person name="Tan Y."/>
            <person name="Ren X."/>
            <person name="Zhang X."/>
            <person name="Hyde K.D."/>
            <person name="Liu Y."/>
            <person name="Liu Z."/>
        </authorList>
    </citation>
    <scope>NUCLEOTIDE SEQUENCE [LARGE SCALE GENOMIC DNA]</scope>
    <source>
        <strain evidence="11 12">GZAAS20.1005</strain>
    </source>
</reference>
<dbReference type="VEuPathDB" id="FungiDB:SI65_07474"/>
<keyword evidence="2" id="KW-0134">Cell wall</keyword>
<dbReference type="GO" id="GO:0008289">
    <property type="term" value="F:lipid binding"/>
    <property type="evidence" value="ECO:0007669"/>
    <property type="project" value="UniProtKB-KW"/>
</dbReference>
<evidence type="ECO:0000256" key="10">
    <source>
        <dbReference type="SAM" id="SignalP"/>
    </source>
</evidence>
<dbReference type="Gene3D" id="1.20.1280.140">
    <property type="match status" value="1"/>
</dbReference>
<dbReference type="FunFam" id="1.20.1280.140:FF:000001">
    <property type="entry name" value="Cell wall serine-threonine-rich galactomannoprotein Mp1"/>
    <property type="match status" value="1"/>
</dbReference>
<evidence type="ECO:0000256" key="5">
    <source>
        <dbReference type="ARBA" id="ARBA00023121"/>
    </source>
</evidence>
<dbReference type="AlphaFoldDB" id="A0A1E3B7X0"/>
<comment type="function">
    <text evidence="6">Constitutive protein of the cell wall. Antigen target of host humoral immune response.</text>
</comment>
<evidence type="ECO:0000313" key="11">
    <source>
        <dbReference type="EMBL" id="ODM17075.1"/>
    </source>
</evidence>
<keyword evidence="5" id="KW-0446">Lipid-binding</keyword>
<evidence type="ECO:0000256" key="2">
    <source>
        <dbReference type="ARBA" id="ARBA00022512"/>
    </source>
</evidence>
<dbReference type="Proteomes" id="UP000094569">
    <property type="component" value="Unassembled WGS sequence"/>
</dbReference>